<sequence length="235" mass="27335">MEFHGRLLKHNYQQMSPLQLAQLYEQQSLDQQSQINNLQIITHLFNPQIQKIYKILIKITSIIQEQNLQTTNKEDKLKQKNLTYISAVLFRKQTDVIITTGMPFRFANNAIKCMHADFVMMMKQSITNQIQNKSQICSASFVTKQDQLEPTAQNVRNKLARNVAKYVMFQVNFPSPLHRFTIVMNVECVLVVLKIIRNIVINAIIVTTFAIKKIMSVLLPAFVQFFPILYFLNII</sequence>
<evidence type="ECO:0000313" key="3">
    <source>
        <dbReference type="EMBL" id="CAL6058081.1"/>
    </source>
</evidence>
<feature type="transmembrane region" description="Helical" evidence="1">
    <location>
        <begin position="217"/>
        <end position="234"/>
    </location>
</feature>
<evidence type="ECO:0000313" key="4">
    <source>
        <dbReference type="Proteomes" id="UP001642409"/>
    </source>
</evidence>
<name>A0AA86NK56_9EUKA</name>
<keyword evidence="1" id="KW-1133">Transmembrane helix</keyword>
<dbReference type="AlphaFoldDB" id="A0AA86NK56"/>
<keyword evidence="1" id="KW-0812">Transmembrane</keyword>
<organism evidence="2">
    <name type="scientific">Hexamita inflata</name>
    <dbReference type="NCBI Taxonomy" id="28002"/>
    <lineage>
        <taxon>Eukaryota</taxon>
        <taxon>Metamonada</taxon>
        <taxon>Diplomonadida</taxon>
        <taxon>Hexamitidae</taxon>
        <taxon>Hexamitinae</taxon>
        <taxon>Hexamita</taxon>
    </lineage>
</organism>
<protein>
    <submittedName>
        <fullName evidence="3">Hypothetical_protein</fullName>
    </submittedName>
</protein>
<evidence type="ECO:0000256" key="1">
    <source>
        <dbReference type="SAM" id="Phobius"/>
    </source>
</evidence>
<feature type="transmembrane region" description="Helical" evidence="1">
    <location>
        <begin position="188"/>
        <end position="211"/>
    </location>
</feature>
<dbReference type="EMBL" id="CATOUU010000226">
    <property type="protein sequence ID" value="CAI9921562.1"/>
    <property type="molecule type" value="Genomic_DNA"/>
</dbReference>
<keyword evidence="1" id="KW-0472">Membrane</keyword>
<dbReference type="EMBL" id="CAXDID020000218">
    <property type="protein sequence ID" value="CAL6058081.1"/>
    <property type="molecule type" value="Genomic_DNA"/>
</dbReference>
<gene>
    <name evidence="3" type="ORF">HINF_LOCUS47971</name>
    <name evidence="2" type="ORF">HINF_LOCUS9207</name>
</gene>
<reference evidence="3 4" key="2">
    <citation type="submission" date="2024-07" db="EMBL/GenBank/DDBJ databases">
        <authorList>
            <person name="Akdeniz Z."/>
        </authorList>
    </citation>
    <scope>NUCLEOTIDE SEQUENCE [LARGE SCALE GENOMIC DNA]</scope>
</reference>
<proteinExistence type="predicted"/>
<evidence type="ECO:0000313" key="2">
    <source>
        <dbReference type="EMBL" id="CAI9921562.1"/>
    </source>
</evidence>
<dbReference type="Proteomes" id="UP001642409">
    <property type="component" value="Unassembled WGS sequence"/>
</dbReference>
<comment type="caution">
    <text evidence="2">The sequence shown here is derived from an EMBL/GenBank/DDBJ whole genome shotgun (WGS) entry which is preliminary data.</text>
</comment>
<reference evidence="2" key="1">
    <citation type="submission" date="2023-06" db="EMBL/GenBank/DDBJ databases">
        <authorList>
            <person name="Kurt Z."/>
        </authorList>
    </citation>
    <scope>NUCLEOTIDE SEQUENCE</scope>
</reference>
<accession>A0AA86NK56</accession>
<keyword evidence="4" id="KW-1185">Reference proteome</keyword>